<dbReference type="AlphaFoldDB" id="M2Q0E9"/>
<evidence type="ECO:0000313" key="2">
    <source>
        <dbReference type="Proteomes" id="UP000014137"/>
    </source>
</evidence>
<accession>M2Q0E9</accession>
<evidence type="ECO:0000313" key="1">
    <source>
        <dbReference type="EMBL" id="EMD25400.1"/>
    </source>
</evidence>
<organism evidence="1 2">
    <name type="scientific">Amycolatopsis azurea DSM 43854</name>
    <dbReference type="NCBI Taxonomy" id="1238180"/>
    <lineage>
        <taxon>Bacteria</taxon>
        <taxon>Bacillati</taxon>
        <taxon>Actinomycetota</taxon>
        <taxon>Actinomycetes</taxon>
        <taxon>Pseudonocardiales</taxon>
        <taxon>Pseudonocardiaceae</taxon>
        <taxon>Amycolatopsis</taxon>
    </lineage>
</organism>
<proteinExistence type="predicted"/>
<dbReference type="Proteomes" id="UP000014137">
    <property type="component" value="Unassembled WGS sequence"/>
</dbReference>
<name>M2Q0E9_9PSEU</name>
<sequence>MVVMGINHQTDSRRYEFQQIGSGRGQVVTLSGVAGQAFQRGEHHHPSAALA</sequence>
<gene>
    <name evidence="1" type="ORF">C791_4840</name>
</gene>
<dbReference type="PATRIC" id="fig|1238180.3.peg.4883"/>
<reference evidence="1 2" key="1">
    <citation type="submission" date="2012-10" db="EMBL/GenBank/DDBJ databases">
        <title>Genome assembly of Amycolatopsis azurea DSM 43854.</title>
        <authorList>
            <person name="Khatri I."/>
            <person name="Kaur I."/>
            <person name="Subramanian S."/>
            <person name="Mayilraj S."/>
        </authorList>
    </citation>
    <scope>NUCLEOTIDE SEQUENCE [LARGE SCALE GENOMIC DNA]</scope>
    <source>
        <strain evidence="1 2">DSM 43854</strain>
    </source>
</reference>
<comment type="caution">
    <text evidence="1">The sequence shown here is derived from an EMBL/GenBank/DDBJ whole genome shotgun (WGS) entry which is preliminary data.</text>
</comment>
<protein>
    <submittedName>
        <fullName evidence="1">Uncharacterized protein</fullName>
    </submittedName>
</protein>
<dbReference type="EMBL" id="ANMG01000047">
    <property type="protein sequence ID" value="EMD25400.1"/>
    <property type="molecule type" value="Genomic_DNA"/>
</dbReference>